<organism evidence="3 4">
    <name type="scientific">Diaporthe helianthi</name>
    <dbReference type="NCBI Taxonomy" id="158607"/>
    <lineage>
        <taxon>Eukaryota</taxon>
        <taxon>Fungi</taxon>
        <taxon>Dikarya</taxon>
        <taxon>Ascomycota</taxon>
        <taxon>Pezizomycotina</taxon>
        <taxon>Sordariomycetes</taxon>
        <taxon>Sordariomycetidae</taxon>
        <taxon>Diaporthales</taxon>
        <taxon>Diaporthaceae</taxon>
        <taxon>Diaporthe</taxon>
    </lineage>
</organism>
<dbReference type="SUPFAM" id="SSF53474">
    <property type="entry name" value="alpha/beta-Hydrolases"/>
    <property type="match status" value="1"/>
</dbReference>
<dbReference type="InterPro" id="IPR000639">
    <property type="entry name" value="Epox_hydrolase-like"/>
</dbReference>
<dbReference type="GO" id="GO:0004301">
    <property type="term" value="F:epoxide hydrolase activity"/>
    <property type="evidence" value="ECO:0007669"/>
    <property type="project" value="TreeGrafter"/>
</dbReference>
<evidence type="ECO:0000256" key="2">
    <source>
        <dbReference type="ARBA" id="ARBA00022801"/>
    </source>
</evidence>
<dbReference type="Proteomes" id="UP000094444">
    <property type="component" value="Unassembled WGS sequence"/>
</dbReference>
<keyword evidence="2" id="KW-0378">Hydrolase</keyword>
<dbReference type="PRINTS" id="PR00412">
    <property type="entry name" value="EPOXHYDRLASE"/>
</dbReference>
<dbReference type="InterPro" id="IPR029058">
    <property type="entry name" value="AB_hydrolase_fold"/>
</dbReference>
<evidence type="ECO:0008006" key="5">
    <source>
        <dbReference type="Google" id="ProtNLM"/>
    </source>
</evidence>
<name>A0A2P5IBP5_DIAHE</name>
<protein>
    <recommendedName>
        <fullName evidence="5">Epoxide hydrolase</fullName>
    </recommendedName>
</protein>
<evidence type="ECO:0000256" key="1">
    <source>
        <dbReference type="ARBA" id="ARBA00010088"/>
    </source>
</evidence>
<comment type="caution">
    <text evidence="3">The sequence shown here is derived from an EMBL/GenBank/DDBJ whole genome shotgun (WGS) entry which is preliminary data.</text>
</comment>
<dbReference type="EMBL" id="MAVT02000080">
    <property type="protein sequence ID" value="POS79931.1"/>
    <property type="molecule type" value="Genomic_DNA"/>
</dbReference>
<gene>
    <name evidence="3" type="ORF">DHEL01_v201674</name>
</gene>
<comment type="similarity">
    <text evidence="1">Belongs to the peptidase S33 family.</text>
</comment>
<evidence type="ECO:0000313" key="4">
    <source>
        <dbReference type="Proteomes" id="UP000094444"/>
    </source>
</evidence>
<proteinExistence type="inferred from homology"/>
<accession>A0A2P5IBP5</accession>
<dbReference type="Gene3D" id="3.40.50.1820">
    <property type="entry name" value="alpha/beta hydrolase"/>
    <property type="match status" value="1"/>
</dbReference>
<dbReference type="STRING" id="158607.A0A2P5IBP5"/>
<reference evidence="3" key="1">
    <citation type="submission" date="2017-09" db="EMBL/GenBank/DDBJ databases">
        <title>Polyketide synthases of a Diaporthe helianthi virulent isolate.</title>
        <authorList>
            <person name="Baroncelli R."/>
        </authorList>
    </citation>
    <scope>NUCLEOTIDE SEQUENCE [LARGE SCALE GENOMIC DNA]</scope>
    <source>
        <strain evidence="3">7/96</strain>
    </source>
</reference>
<dbReference type="PANTHER" id="PTHR21661:SF35">
    <property type="entry name" value="EPOXIDE HYDROLASE"/>
    <property type="match status" value="1"/>
</dbReference>
<sequence length="279" mass="31867">MDENGHDFHLVVPSLPNFGLSSRIPKKGFGPRQYTDTFHNLMLRLEYKQYAAQGGDWDMYITTSIGNLNPESMMALHLNFVLAMPPPLTKSPLGFVRFLATHMLNLYTPQEQAGLKAAQKYQDSGSYYLHIMRTRPQTVGAMLADSPVSLLAWIYEKLVAWTDEYPWTDDEICEWVSLYWFSRAGPAASVNICHEMFQGEWQADTGRAIPSAKLGFSYFPKEIAGTPRMWNRRLGDVVFEKEHEKGGHFAAWEQPEALVEDLREMFRSDGPAYSAFHQD</sequence>
<keyword evidence="4" id="KW-1185">Reference proteome</keyword>
<evidence type="ECO:0000313" key="3">
    <source>
        <dbReference type="EMBL" id="POS79931.1"/>
    </source>
</evidence>
<dbReference type="GO" id="GO:0097176">
    <property type="term" value="P:epoxide metabolic process"/>
    <property type="evidence" value="ECO:0007669"/>
    <property type="project" value="TreeGrafter"/>
</dbReference>
<dbReference type="OrthoDB" id="7130006at2759"/>
<dbReference type="InParanoid" id="A0A2P5IBP5"/>
<dbReference type="PANTHER" id="PTHR21661">
    <property type="entry name" value="EPOXIDE HYDROLASE 1-RELATED"/>
    <property type="match status" value="1"/>
</dbReference>
<dbReference type="AlphaFoldDB" id="A0A2P5IBP5"/>